<dbReference type="Proteomes" id="UP000002051">
    <property type="component" value="Chromosome 5"/>
</dbReference>
<keyword evidence="3" id="KW-1185">Reference proteome</keyword>
<sequence length="86" mass="9488">MKLVWKFASTTSMEIIWPKGATPLTVHDLEYWRPRIFFAIASSVGTPVCTDSASSKPMIERTFSQFARVLVRAVKRGGPALAGFGL</sequence>
<dbReference type="HOGENOM" id="CLU_2501343_0_0_1"/>
<evidence type="ECO:0000313" key="2">
    <source>
        <dbReference type="EnsemblPlants" id="AES97134"/>
    </source>
</evidence>
<protein>
    <submittedName>
        <fullName evidence="1 2">Uncharacterized protein</fullName>
    </submittedName>
</protein>
<dbReference type="EMBL" id="CM001221">
    <property type="protein sequence ID" value="AES97134.1"/>
    <property type="molecule type" value="Genomic_DNA"/>
</dbReference>
<organism evidence="1 3">
    <name type="scientific">Medicago truncatula</name>
    <name type="common">Barrel medic</name>
    <name type="synonym">Medicago tribuloides</name>
    <dbReference type="NCBI Taxonomy" id="3880"/>
    <lineage>
        <taxon>Eukaryota</taxon>
        <taxon>Viridiplantae</taxon>
        <taxon>Streptophyta</taxon>
        <taxon>Embryophyta</taxon>
        <taxon>Tracheophyta</taxon>
        <taxon>Spermatophyta</taxon>
        <taxon>Magnoliopsida</taxon>
        <taxon>eudicotyledons</taxon>
        <taxon>Gunneridae</taxon>
        <taxon>Pentapetalae</taxon>
        <taxon>rosids</taxon>
        <taxon>fabids</taxon>
        <taxon>Fabales</taxon>
        <taxon>Fabaceae</taxon>
        <taxon>Papilionoideae</taxon>
        <taxon>50 kb inversion clade</taxon>
        <taxon>NPAAA clade</taxon>
        <taxon>Hologalegina</taxon>
        <taxon>IRL clade</taxon>
        <taxon>Trifolieae</taxon>
        <taxon>Medicago</taxon>
    </lineage>
</organism>
<reference evidence="1 3" key="2">
    <citation type="journal article" date="2014" name="BMC Genomics">
        <title>An improved genome release (version Mt4.0) for the model legume Medicago truncatula.</title>
        <authorList>
            <person name="Tang H."/>
            <person name="Krishnakumar V."/>
            <person name="Bidwell S."/>
            <person name="Rosen B."/>
            <person name="Chan A."/>
            <person name="Zhou S."/>
            <person name="Gentzbittel L."/>
            <person name="Childs K.L."/>
            <person name="Yandell M."/>
            <person name="Gundlach H."/>
            <person name="Mayer K.F."/>
            <person name="Schwartz D.C."/>
            <person name="Town C.D."/>
        </authorList>
    </citation>
    <scope>GENOME REANNOTATION</scope>
    <source>
        <strain evidence="2 3">cv. Jemalong A17</strain>
    </source>
</reference>
<evidence type="ECO:0000313" key="1">
    <source>
        <dbReference type="EMBL" id="AES97134.1"/>
    </source>
</evidence>
<gene>
    <name evidence="1" type="ordered locus">MTR_5g045890</name>
</gene>
<dbReference type="PaxDb" id="3880-AES97134"/>
<evidence type="ECO:0000313" key="3">
    <source>
        <dbReference type="Proteomes" id="UP000002051"/>
    </source>
</evidence>
<reference evidence="2" key="3">
    <citation type="submission" date="2015-04" db="UniProtKB">
        <authorList>
            <consortium name="EnsemblPlants"/>
        </authorList>
    </citation>
    <scope>IDENTIFICATION</scope>
    <source>
        <strain evidence="2">cv. Jemalong A17</strain>
    </source>
</reference>
<dbReference type="AlphaFoldDB" id="G7JZ55"/>
<dbReference type="EnsemblPlants" id="AES97134">
    <property type="protein sequence ID" value="AES97134"/>
    <property type="gene ID" value="MTR_5g045890"/>
</dbReference>
<reference evidence="1 3" key="1">
    <citation type="journal article" date="2011" name="Nature">
        <title>The Medicago genome provides insight into the evolution of rhizobial symbioses.</title>
        <authorList>
            <person name="Young N.D."/>
            <person name="Debelle F."/>
            <person name="Oldroyd G.E."/>
            <person name="Geurts R."/>
            <person name="Cannon S.B."/>
            <person name="Udvardi M.K."/>
            <person name="Benedito V.A."/>
            <person name="Mayer K.F."/>
            <person name="Gouzy J."/>
            <person name="Schoof H."/>
            <person name="Van de Peer Y."/>
            <person name="Proost S."/>
            <person name="Cook D.R."/>
            <person name="Meyers B.C."/>
            <person name="Spannagl M."/>
            <person name="Cheung F."/>
            <person name="De Mita S."/>
            <person name="Krishnakumar V."/>
            <person name="Gundlach H."/>
            <person name="Zhou S."/>
            <person name="Mudge J."/>
            <person name="Bharti A.K."/>
            <person name="Murray J.D."/>
            <person name="Naoumkina M.A."/>
            <person name="Rosen B."/>
            <person name="Silverstein K.A."/>
            <person name="Tang H."/>
            <person name="Rombauts S."/>
            <person name="Zhao P.X."/>
            <person name="Zhou P."/>
            <person name="Barbe V."/>
            <person name="Bardou P."/>
            <person name="Bechner M."/>
            <person name="Bellec A."/>
            <person name="Berger A."/>
            <person name="Berges H."/>
            <person name="Bidwell S."/>
            <person name="Bisseling T."/>
            <person name="Choisne N."/>
            <person name="Couloux A."/>
            <person name="Denny R."/>
            <person name="Deshpande S."/>
            <person name="Dai X."/>
            <person name="Doyle J.J."/>
            <person name="Dudez A.M."/>
            <person name="Farmer A.D."/>
            <person name="Fouteau S."/>
            <person name="Franken C."/>
            <person name="Gibelin C."/>
            <person name="Gish J."/>
            <person name="Goldstein S."/>
            <person name="Gonzalez A.J."/>
            <person name="Green P.J."/>
            <person name="Hallab A."/>
            <person name="Hartog M."/>
            <person name="Hua A."/>
            <person name="Humphray S.J."/>
            <person name="Jeong D.H."/>
            <person name="Jing Y."/>
            <person name="Jocker A."/>
            <person name="Kenton S.M."/>
            <person name="Kim D.J."/>
            <person name="Klee K."/>
            <person name="Lai H."/>
            <person name="Lang C."/>
            <person name="Lin S."/>
            <person name="Macmil S.L."/>
            <person name="Magdelenat G."/>
            <person name="Matthews L."/>
            <person name="McCorrison J."/>
            <person name="Monaghan E.L."/>
            <person name="Mun J.H."/>
            <person name="Najar F.Z."/>
            <person name="Nicholson C."/>
            <person name="Noirot C."/>
            <person name="O'Bleness M."/>
            <person name="Paule C.R."/>
            <person name="Poulain J."/>
            <person name="Prion F."/>
            <person name="Qin B."/>
            <person name="Qu C."/>
            <person name="Retzel E.F."/>
            <person name="Riddle C."/>
            <person name="Sallet E."/>
            <person name="Samain S."/>
            <person name="Samson N."/>
            <person name="Sanders I."/>
            <person name="Saurat O."/>
            <person name="Scarpelli C."/>
            <person name="Schiex T."/>
            <person name="Segurens B."/>
            <person name="Severin A.J."/>
            <person name="Sherrier D.J."/>
            <person name="Shi R."/>
            <person name="Sims S."/>
            <person name="Singer S.R."/>
            <person name="Sinharoy S."/>
            <person name="Sterck L."/>
            <person name="Viollet A."/>
            <person name="Wang B.B."/>
            <person name="Wang K."/>
            <person name="Wang M."/>
            <person name="Wang X."/>
            <person name="Warfsmann J."/>
            <person name="Weissenbach J."/>
            <person name="White D.D."/>
            <person name="White J.D."/>
            <person name="Wiley G.B."/>
            <person name="Wincker P."/>
            <person name="Xing Y."/>
            <person name="Yang L."/>
            <person name="Yao Z."/>
            <person name="Ying F."/>
            <person name="Zhai J."/>
            <person name="Zhou L."/>
            <person name="Zuber A."/>
            <person name="Denarie J."/>
            <person name="Dixon R.A."/>
            <person name="May G.D."/>
            <person name="Schwartz D.C."/>
            <person name="Rogers J."/>
            <person name="Quetier F."/>
            <person name="Town C.D."/>
            <person name="Roe B.A."/>
        </authorList>
    </citation>
    <scope>NUCLEOTIDE SEQUENCE [LARGE SCALE GENOMIC DNA]</scope>
    <source>
        <strain evidence="1">A17</strain>
        <strain evidence="2 3">cv. Jemalong A17</strain>
    </source>
</reference>
<proteinExistence type="predicted"/>
<accession>G7JZ55</accession>
<name>G7JZ55_MEDTR</name>